<dbReference type="STRING" id="1183438.GKIL_0346"/>
<evidence type="ECO:0000313" key="1">
    <source>
        <dbReference type="EMBL" id="AGY56593.1"/>
    </source>
</evidence>
<dbReference type="OrthoDB" id="511993at2"/>
<evidence type="ECO:0000313" key="2">
    <source>
        <dbReference type="Proteomes" id="UP000017396"/>
    </source>
</evidence>
<dbReference type="RefSeq" id="WP_023171609.1">
    <property type="nucleotide sequence ID" value="NC_022600.1"/>
</dbReference>
<dbReference type="AlphaFoldDB" id="U5QCM5"/>
<reference evidence="1 2" key="1">
    <citation type="journal article" date="2013" name="PLoS ONE">
        <title>Cultivation and Complete Genome Sequencing of Gloeobacter kilaueensis sp. nov., from a Lava Cave in Kilauea Caldera, Hawai'i.</title>
        <authorList>
            <person name="Saw J.H."/>
            <person name="Schatz M."/>
            <person name="Brown M.V."/>
            <person name="Kunkel D.D."/>
            <person name="Foster J.S."/>
            <person name="Shick H."/>
            <person name="Christensen S."/>
            <person name="Hou S."/>
            <person name="Wan X."/>
            <person name="Donachie S.P."/>
        </authorList>
    </citation>
    <scope>NUCLEOTIDE SEQUENCE [LARGE SCALE GENOMIC DNA]</scope>
    <source>
        <strain evidence="2">JS</strain>
    </source>
</reference>
<dbReference type="EMBL" id="CP003587">
    <property type="protein sequence ID" value="AGY56593.1"/>
    <property type="molecule type" value="Genomic_DNA"/>
</dbReference>
<keyword evidence="2" id="KW-1185">Reference proteome</keyword>
<dbReference type="HOGENOM" id="CLU_2355734_0_0_3"/>
<sequence>MLLTLLLLVMVICLGVQFFVIQQTLKQTDQQLEDIQRTIAQTRQAPGTHPYCRNCRFYGANRYIVCALHPEGWSEAEERCIDWEETTACDQSPLRK</sequence>
<protein>
    <submittedName>
        <fullName evidence="1">Uncharacterized protein</fullName>
    </submittedName>
</protein>
<proteinExistence type="predicted"/>
<dbReference type="Proteomes" id="UP000017396">
    <property type="component" value="Chromosome"/>
</dbReference>
<name>U5QCM5_GLOK1</name>
<dbReference type="KEGG" id="glj:GKIL_0346"/>
<organism evidence="1 2">
    <name type="scientific">Gloeobacter kilaueensis (strain ATCC BAA-2537 / CCAP 1431/1 / ULC 316 / JS1)</name>
    <dbReference type="NCBI Taxonomy" id="1183438"/>
    <lineage>
        <taxon>Bacteria</taxon>
        <taxon>Bacillati</taxon>
        <taxon>Cyanobacteriota</taxon>
        <taxon>Cyanophyceae</taxon>
        <taxon>Gloeobacterales</taxon>
        <taxon>Gloeobacteraceae</taxon>
        <taxon>Gloeobacter</taxon>
    </lineage>
</organism>
<accession>U5QCM5</accession>
<gene>
    <name evidence="1" type="ORF">GKIL_0346</name>
</gene>